<dbReference type="PANTHER" id="PTHR30443">
    <property type="entry name" value="INNER MEMBRANE PROTEIN"/>
    <property type="match status" value="1"/>
</dbReference>
<dbReference type="InterPro" id="IPR012549">
    <property type="entry name" value="EptA-like_N"/>
</dbReference>
<keyword evidence="7 8" id="KW-0472">Membrane</keyword>
<dbReference type="Proteomes" id="UP001597206">
    <property type="component" value="Unassembled WGS sequence"/>
</dbReference>
<evidence type="ECO:0000313" key="12">
    <source>
        <dbReference type="Proteomes" id="UP001597206"/>
    </source>
</evidence>
<dbReference type="CDD" id="cd16017">
    <property type="entry name" value="LptA"/>
    <property type="match status" value="1"/>
</dbReference>
<evidence type="ECO:0000256" key="4">
    <source>
        <dbReference type="ARBA" id="ARBA00022679"/>
    </source>
</evidence>
<accession>A0ABW3PAF3</accession>
<feature type="domain" description="Sulfatase N-terminal" evidence="9">
    <location>
        <begin position="239"/>
        <end position="520"/>
    </location>
</feature>
<dbReference type="Pfam" id="PF08019">
    <property type="entry name" value="EptA_B_N"/>
    <property type="match status" value="1"/>
</dbReference>
<comment type="caution">
    <text evidence="11">The sequence shown here is derived from an EMBL/GenBank/DDBJ whole genome shotgun (WGS) entry which is preliminary data.</text>
</comment>
<evidence type="ECO:0000256" key="3">
    <source>
        <dbReference type="ARBA" id="ARBA00022519"/>
    </source>
</evidence>
<sequence length="603" mass="68269">MKNLSLPALLRHLFTPQILLIWGVTLWLMVFDNSALVSHLSQLYPPLEGQSGLLISLLLFFTLVTALWLMLISHGRSARWLLALVIFSSAFAGFYMQEFGIIIDTVMLDNLFQTDSKEAFGLLSWEMIAFVTALGVAPAIWLLFKAPDCWFVRDSLRARGLHIGLLVVLMATCVWPYSAGYASFIREHKLARMYANPSFMHYSLIKWSNQHLSIPESQALEQVATDTQRIGDNSKHELVIMVVGETARYDRFSLNGYHKLTNPRLQQEDVVSFKQVTSCGTSTGVSVPCMFSMLGRQQYSAKKARHMENALDVLKEHNINVLWRDNNSDSKGVATRMAYEDFQSPAQNKVCDSECRDVGMLQGLDKYIQSHSGQDVMIVLHQMGNHGPEYYRRYPKAFEKFTPVCRSSDLSKCSQQEIDNAYDNAILYTDYFLSEVIQLLKKYDNSHETAMLYVADHGESLGEHGLYLHAAPYMIAPKEQTHVPAILWLGKQFDYSIKQIRPYQNYPLSHDDVFCTLLTAYELKSSTCNSHYSWLVANPVVRAELKLPPLPLQPEQPLAPAVVIREQPGGNLQTKLDQPPATEEPGRMKAIKNAALRRNSTAT</sequence>
<keyword evidence="5 8" id="KW-0812">Transmembrane</keyword>
<dbReference type="Gene3D" id="3.40.720.10">
    <property type="entry name" value="Alkaline Phosphatase, subunit A"/>
    <property type="match status" value="1"/>
</dbReference>
<dbReference type="InterPro" id="IPR017850">
    <property type="entry name" value="Alkaline_phosphatase_core_sf"/>
</dbReference>
<dbReference type="GO" id="GO:0016740">
    <property type="term" value="F:transferase activity"/>
    <property type="evidence" value="ECO:0007669"/>
    <property type="project" value="UniProtKB-KW"/>
</dbReference>
<feature type="transmembrane region" description="Helical" evidence="8">
    <location>
        <begin position="12"/>
        <end position="31"/>
    </location>
</feature>
<dbReference type="EMBL" id="JBHTLN010000002">
    <property type="protein sequence ID" value="MFD1122864.1"/>
    <property type="molecule type" value="Genomic_DNA"/>
</dbReference>
<gene>
    <name evidence="11" type="ORF">ACFQ2T_10150</name>
</gene>
<dbReference type="Pfam" id="PF00884">
    <property type="entry name" value="Sulfatase"/>
    <property type="match status" value="1"/>
</dbReference>
<evidence type="ECO:0000256" key="8">
    <source>
        <dbReference type="SAM" id="Phobius"/>
    </source>
</evidence>
<dbReference type="InterPro" id="IPR058130">
    <property type="entry name" value="PEA_transf_C"/>
</dbReference>
<dbReference type="RefSeq" id="WP_379034039.1">
    <property type="nucleotide sequence ID" value="NZ_JBHTLN010000002.1"/>
</dbReference>
<feature type="transmembrane region" description="Helical" evidence="8">
    <location>
        <begin position="156"/>
        <end position="177"/>
    </location>
</feature>
<dbReference type="EC" id="2.7.-.-" evidence="11"/>
<name>A0ABW3PAF3_9PROT</name>
<evidence type="ECO:0000313" key="11">
    <source>
        <dbReference type="EMBL" id="MFD1122864.1"/>
    </source>
</evidence>
<keyword evidence="12" id="KW-1185">Reference proteome</keyword>
<dbReference type="NCBIfam" id="NF028537">
    <property type="entry name" value="P_eth_NH2_trans"/>
    <property type="match status" value="1"/>
</dbReference>
<evidence type="ECO:0000256" key="7">
    <source>
        <dbReference type="ARBA" id="ARBA00023136"/>
    </source>
</evidence>
<evidence type="ECO:0000259" key="10">
    <source>
        <dbReference type="Pfam" id="PF08019"/>
    </source>
</evidence>
<organism evidence="11 12">
    <name type="scientific">Methylophilus flavus</name>
    <dbReference type="NCBI Taxonomy" id="640084"/>
    <lineage>
        <taxon>Bacteria</taxon>
        <taxon>Pseudomonadati</taxon>
        <taxon>Pseudomonadota</taxon>
        <taxon>Betaproteobacteria</taxon>
        <taxon>Nitrosomonadales</taxon>
        <taxon>Methylophilaceae</taxon>
        <taxon>Methylophilus</taxon>
    </lineage>
</organism>
<feature type="transmembrane region" description="Helical" evidence="8">
    <location>
        <begin position="51"/>
        <end position="73"/>
    </location>
</feature>
<dbReference type="InterPro" id="IPR000917">
    <property type="entry name" value="Sulfatase_N"/>
</dbReference>
<keyword evidence="2" id="KW-1003">Cell membrane</keyword>
<dbReference type="PANTHER" id="PTHR30443:SF0">
    <property type="entry name" value="PHOSPHOETHANOLAMINE TRANSFERASE EPTA"/>
    <property type="match status" value="1"/>
</dbReference>
<evidence type="ECO:0000256" key="2">
    <source>
        <dbReference type="ARBA" id="ARBA00022475"/>
    </source>
</evidence>
<evidence type="ECO:0000256" key="1">
    <source>
        <dbReference type="ARBA" id="ARBA00004429"/>
    </source>
</evidence>
<dbReference type="InterPro" id="IPR040423">
    <property type="entry name" value="PEA_transferase"/>
</dbReference>
<dbReference type="SUPFAM" id="SSF53649">
    <property type="entry name" value="Alkaline phosphatase-like"/>
    <property type="match status" value="1"/>
</dbReference>
<feature type="transmembrane region" description="Helical" evidence="8">
    <location>
        <begin position="80"/>
        <end position="103"/>
    </location>
</feature>
<evidence type="ECO:0000259" key="9">
    <source>
        <dbReference type="Pfam" id="PF00884"/>
    </source>
</evidence>
<evidence type="ECO:0000256" key="5">
    <source>
        <dbReference type="ARBA" id="ARBA00022692"/>
    </source>
</evidence>
<reference evidence="12" key="1">
    <citation type="journal article" date="2019" name="Int. J. Syst. Evol. Microbiol.">
        <title>The Global Catalogue of Microorganisms (GCM) 10K type strain sequencing project: providing services to taxonomists for standard genome sequencing and annotation.</title>
        <authorList>
            <consortium name="The Broad Institute Genomics Platform"/>
            <consortium name="The Broad Institute Genome Sequencing Center for Infectious Disease"/>
            <person name="Wu L."/>
            <person name="Ma J."/>
        </authorList>
    </citation>
    <scope>NUCLEOTIDE SEQUENCE [LARGE SCALE GENOMIC DNA]</scope>
    <source>
        <strain evidence="12">CCUG 58411</strain>
    </source>
</reference>
<evidence type="ECO:0000256" key="6">
    <source>
        <dbReference type="ARBA" id="ARBA00022989"/>
    </source>
</evidence>
<protein>
    <submittedName>
        <fullName evidence="11">Phosphoethanolamine transferase</fullName>
        <ecNumber evidence="11">2.7.-.-</ecNumber>
    </submittedName>
</protein>
<keyword evidence="6 8" id="KW-1133">Transmembrane helix</keyword>
<feature type="domain" description="Phosphoethanolamine transferase N-terminal" evidence="10">
    <location>
        <begin position="62"/>
        <end position="211"/>
    </location>
</feature>
<keyword evidence="3" id="KW-0997">Cell inner membrane</keyword>
<feature type="transmembrane region" description="Helical" evidence="8">
    <location>
        <begin position="123"/>
        <end position="144"/>
    </location>
</feature>
<proteinExistence type="predicted"/>
<comment type="subcellular location">
    <subcellularLocation>
        <location evidence="1">Cell inner membrane</location>
        <topology evidence="1">Multi-pass membrane protein</topology>
    </subcellularLocation>
</comment>
<keyword evidence="4 11" id="KW-0808">Transferase</keyword>